<gene>
    <name evidence="2" type="ORF">KPH14_007151</name>
</gene>
<feature type="domain" description="Retrovirus-related Pol polyprotein from transposon TNT 1-94-like beta-barrel" evidence="1">
    <location>
        <begin position="42"/>
        <end position="130"/>
    </location>
</feature>
<dbReference type="Pfam" id="PF22936">
    <property type="entry name" value="Pol_BBD"/>
    <property type="match status" value="1"/>
</dbReference>
<organism evidence="2 3">
    <name type="scientific">Odynerus spinipes</name>
    <dbReference type="NCBI Taxonomy" id="1348599"/>
    <lineage>
        <taxon>Eukaryota</taxon>
        <taxon>Metazoa</taxon>
        <taxon>Ecdysozoa</taxon>
        <taxon>Arthropoda</taxon>
        <taxon>Hexapoda</taxon>
        <taxon>Insecta</taxon>
        <taxon>Pterygota</taxon>
        <taxon>Neoptera</taxon>
        <taxon>Endopterygota</taxon>
        <taxon>Hymenoptera</taxon>
        <taxon>Apocrita</taxon>
        <taxon>Aculeata</taxon>
        <taxon>Vespoidea</taxon>
        <taxon>Vespidae</taxon>
        <taxon>Eumeninae</taxon>
        <taxon>Odynerus</taxon>
    </lineage>
</organism>
<protein>
    <recommendedName>
        <fullName evidence="1">Retrovirus-related Pol polyprotein from transposon TNT 1-94-like beta-barrel domain-containing protein</fullName>
    </recommendedName>
</protein>
<dbReference type="EMBL" id="JAIFRP010002114">
    <property type="protein sequence ID" value="KAK2577710.1"/>
    <property type="molecule type" value="Genomic_DNA"/>
</dbReference>
<accession>A0AAD9RDF6</accession>
<comment type="caution">
    <text evidence="2">The sequence shown here is derived from an EMBL/GenBank/DDBJ whole genome shotgun (WGS) entry which is preliminary data.</text>
</comment>
<reference evidence="2" key="2">
    <citation type="journal article" date="2023" name="Commun. Biol.">
        <title>Intrasexual cuticular hydrocarbon dimorphism in a wasp sheds light on hydrocarbon biosynthesis genes in Hymenoptera.</title>
        <authorList>
            <person name="Moris V.C."/>
            <person name="Podsiadlowski L."/>
            <person name="Martin S."/>
            <person name="Oeyen J.P."/>
            <person name="Donath A."/>
            <person name="Petersen M."/>
            <person name="Wilbrandt J."/>
            <person name="Misof B."/>
            <person name="Liedtke D."/>
            <person name="Thamm M."/>
            <person name="Scheiner R."/>
            <person name="Schmitt T."/>
            <person name="Niehuis O."/>
        </authorList>
    </citation>
    <scope>NUCLEOTIDE SEQUENCE</scope>
    <source>
        <strain evidence="2">GBR_01_08_01A</strain>
    </source>
</reference>
<keyword evidence="3" id="KW-1185">Reference proteome</keyword>
<evidence type="ECO:0000259" key="1">
    <source>
        <dbReference type="Pfam" id="PF22936"/>
    </source>
</evidence>
<dbReference type="Proteomes" id="UP001258017">
    <property type="component" value="Unassembled WGS sequence"/>
</dbReference>
<proteinExistence type="predicted"/>
<evidence type="ECO:0000313" key="3">
    <source>
        <dbReference type="Proteomes" id="UP001258017"/>
    </source>
</evidence>
<name>A0AAD9RDF6_9HYME</name>
<evidence type="ECO:0000313" key="2">
    <source>
        <dbReference type="EMBL" id="KAK2577710.1"/>
    </source>
</evidence>
<sequence length="176" mass="19896">MGHLVKQCYKKKSESRNQTRLNQKESFILSINVNHTELDDAWLLDSAATHHVCKSEQLFKNLRKIKPEPVGTAETMVNQGQATLMAEGIGDITLSTNEDNTTYEITLKDVYYIPKCKWNLLSVAQIEKKGKTVVMQHGTGKIINNATKKVVATAYRSDNLYLLQAKIVKSVQEEKE</sequence>
<dbReference type="InterPro" id="IPR054722">
    <property type="entry name" value="PolX-like_BBD"/>
</dbReference>
<reference evidence="2" key="1">
    <citation type="submission" date="2021-08" db="EMBL/GenBank/DDBJ databases">
        <authorList>
            <person name="Misof B."/>
            <person name="Oliver O."/>
            <person name="Podsiadlowski L."/>
            <person name="Donath A."/>
            <person name="Peters R."/>
            <person name="Mayer C."/>
            <person name="Rust J."/>
            <person name="Gunkel S."/>
            <person name="Lesny P."/>
            <person name="Martin S."/>
            <person name="Oeyen J.P."/>
            <person name="Petersen M."/>
            <person name="Panagiotis P."/>
            <person name="Wilbrandt J."/>
            <person name="Tanja T."/>
        </authorList>
    </citation>
    <scope>NUCLEOTIDE SEQUENCE</scope>
    <source>
        <strain evidence="2">GBR_01_08_01A</strain>
        <tissue evidence="2">Thorax + abdomen</tissue>
    </source>
</reference>
<dbReference type="AlphaFoldDB" id="A0AAD9RDF6"/>